<proteinExistence type="predicted"/>
<sequence>MGFIFNCDRLMAFQYTKGISDDIGPSEKRARQPSPQFQLAILTARCTCAVDRALYLRRICPQRPMKVERVSCARSAWTALFWGVFTEQIAYGLVMLLIFDHRCVDWFSVTLGVYPAG</sequence>
<keyword evidence="1" id="KW-0472">Membrane</keyword>
<organism evidence="2 3">
    <name type="scientific">Batillaria attramentaria</name>
    <dbReference type="NCBI Taxonomy" id="370345"/>
    <lineage>
        <taxon>Eukaryota</taxon>
        <taxon>Metazoa</taxon>
        <taxon>Spiralia</taxon>
        <taxon>Lophotrochozoa</taxon>
        <taxon>Mollusca</taxon>
        <taxon>Gastropoda</taxon>
        <taxon>Caenogastropoda</taxon>
        <taxon>Sorbeoconcha</taxon>
        <taxon>Cerithioidea</taxon>
        <taxon>Batillariidae</taxon>
        <taxon>Batillaria</taxon>
    </lineage>
</organism>
<keyword evidence="1" id="KW-1133">Transmembrane helix</keyword>
<evidence type="ECO:0000256" key="1">
    <source>
        <dbReference type="SAM" id="Phobius"/>
    </source>
</evidence>
<name>A0ABD0LV08_9CAEN</name>
<evidence type="ECO:0000313" key="3">
    <source>
        <dbReference type="Proteomes" id="UP001519460"/>
    </source>
</evidence>
<reference evidence="2 3" key="1">
    <citation type="journal article" date="2023" name="Sci. Data">
        <title>Genome assembly of the Korean intertidal mud-creeper Batillaria attramentaria.</title>
        <authorList>
            <person name="Patra A.K."/>
            <person name="Ho P.T."/>
            <person name="Jun S."/>
            <person name="Lee S.J."/>
            <person name="Kim Y."/>
            <person name="Won Y.J."/>
        </authorList>
    </citation>
    <scope>NUCLEOTIDE SEQUENCE [LARGE SCALE GENOMIC DNA]</scope>
    <source>
        <strain evidence="2">Wonlab-2016</strain>
    </source>
</reference>
<protein>
    <submittedName>
        <fullName evidence="2">Uncharacterized protein</fullName>
    </submittedName>
</protein>
<accession>A0ABD0LV08</accession>
<gene>
    <name evidence="2" type="ORF">BaRGS_00005855</name>
</gene>
<dbReference type="AlphaFoldDB" id="A0ABD0LV08"/>
<keyword evidence="1" id="KW-0812">Transmembrane</keyword>
<keyword evidence="3" id="KW-1185">Reference proteome</keyword>
<dbReference type="EMBL" id="JACVVK020000023">
    <property type="protein sequence ID" value="KAK7502906.1"/>
    <property type="molecule type" value="Genomic_DNA"/>
</dbReference>
<feature type="transmembrane region" description="Helical" evidence="1">
    <location>
        <begin position="76"/>
        <end position="99"/>
    </location>
</feature>
<comment type="caution">
    <text evidence="2">The sequence shown here is derived from an EMBL/GenBank/DDBJ whole genome shotgun (WGS) entry which is preliminary data.</text>
</comment>
<dbReference type="Proteomes" id="UP001519460">
    <property type="component" value="Unassembled WGS sequence"/>
</dbReference>
<evidence type="ECO:0000313" key="2">
    <source>
        <dbReference type="EMBL" id="KAK7502906.1"/>
    </source>
</evidence>